<name>A0A1M4SB51_9ACTN</name>
<dbReference type="RefSeq" id="WP_072787840.1">
    <property type="nucleotide sequence ID" value="NZ_FQUL01000002.1"/>
</dbReference>
<dbReference type="SFLD" id="SFLDS00003">
    <property type="entry name" value="Haloacid_Dehalogenase"/>
    <property type="match status" value="1"/>
</dbReference>
<proteinExistence type="inferred from homology"/>
<dbReference type="Gene3D" id="3.40.50.1000">
    <property type="entry name" value="HAD superfamily/HAD-like"/>
    <property type="match status" value="1"/>
</dbReference>
<dbReference type="EMBL" id="FQUL01000002">
    <property type="protein sequence ID" value="SHE29421.1"/>
    <property type="molecule type" value="Genomic_DNA"/>
</dbReference>
<dbReference type="SUPFAM" id="SSF56784">
    <property type="entry name" value="HAD-like"/>
    <property type="match status" value="1"/>
</dbReference>
<dbReference type="InterPro" id="IPR023198">
    <property type="entry name" value="PGP-like_dom2"/>
</dbReference>
<dbReference type="InterPro" id="IPR051600">
    <property type="entry name" value="Beta-PGM-like"/>
</dbReference>
<evidence type="ECO:0000256" key="2">
    <source>
        <dbReference type="ARBA" id="ARBA00006171"/>
    </source>
</evidence>
<evidence type="ECO:0000256" key="5">
    <source>
        <dbReference type="ARBA" id="ARBA00023277"/>
    </source>
</evidence>
<protein>
    <submittedName>
        <fullName evidence="6">Haloacid dehalogenase superfamily, subfamily IA, variant 3 with third motif having DD or ED</fullName>
    </submittedName>
</protein>
<keyword evidence="3" id="KW-0479">Metal-binding</keyword>
<dbReference type="SFLD" id="SFLDG01129">
    <property type="entry name" value="C1.5:_HAD__Beta-PGM__Phosphata"/>
    <property type="match status" value="1"/>
</dbReference>
<comment type="similarity">
    <text evidence="2">Belongs to the HAD-like hydrolase superfamily. CbbY/CbbZ/Gph/YieH family.</text>
</comment>
<evidence type="ECO:0000313" key="6">
    <source>
        <dbReference type="EMBL" id="SHE29421.1"/>
    </source>
</evidence>
<sequence>MAVDAVIFDFNGTLSDDEGLLYRLFQEIFARRFGFDLKEEFYFDRLAGLSDYEIVSSLLHLLGSNDDSVKEMVVKEKVELYQAAVRESPCIYEEVVRFVKQVGEYVPVGVVTGVVHEEVDVALDAVGLLESMSFVIAGDDVTCGKPDPEGYMKGLRCLDASVQPCNVVVFEDSMPGLTAAWAAGMRPIAVLGTLSSKQLPAFVELSVARISLQNCSWLFDELVIRRDKV</sequence>
<dbReference type="Gene3D" id="1.10.150.240">
    <property type="entry name" value="Putative phosphatase, domain 2"/>
    <property type="match status" value="1"/>
</dbReference>
<dbReference type="Proteomes" id="UP000184295">
    <property type="component" value="Unassembled WGS sequence"/>
</dbReference>
<keyword evidence="7" id="KW-1185">Reference proteome</keyword>
<dbReference type="GO" id="GO:0046872">
    <property type="term" value="F:metal ion binding"/>
    <property type="evidence" value="ECO:0007669"/>
    <property type="project" value="UniProtKB-KW"/>
</dbReference>
<keyword evidence="5" id="KW-0119">Carbohydrate metabolism</keyword>
<evidence type="ECO:0000256" key="3">
    <source>
        <dbReference type="ARBA" id="ARBA00022723"/>
    </source>
</evidence>
<dbReference type="OrthoDB" id="9800058at2"/>
<evidence type="ECO:0000256" key="4">
    <source>
        <dbReference type="ARBA" id="ARBA00022842"/>
    </source>
</evidence>
<dbReference type="AlphaFoldDB" id="A0A1M4SB51"/>
<dbReference type="STRING" id="1121881.SAMN02745225_00181"/>
<keyword evidence="4" id="KW-0460">Magnesium</keyword>
<evidence type="ECO:0000256" key="1">
    <source>
        <dbReference type="ARBA" id="ARBA00001946"/>
    </source>
</evidence>
<dbReference type="PANTHER" id="PTHR46193">
    <property type="entry name" value="6-PHOSPHOGLUCONATE PHOSPHATASE"/>
    <property type="match status" value="1"/>
</dbReference>
<dbReference type="InterPro" id="IPR023214">
    <property type="entry name" value="HAD_sf"/>
</dbReference>
<dbReference type="PANTHER" id="PTHR46193:SF18">
    <property type="entry name" value="HEXITOL PHOSPHATASE B"/>
    <property type="match status" value="1"/>
</dbReference>
<evidence type="ECO:0000313" key="7">
    <source>
        <dbReference type="Proteomes" id="UP000184295"/>
    </source>
</evidence>
<comment type="cofactor">
    <cofactor evidence="1">
        <name>Mg(2+)</name>
        <dbReference type="ChEBI" id="CHEBI:18420"/>
    </cofactor>
</comment>
<dbReference type="InterPro" id="IPR036412">
    <property type="entry name" value="HAD-like_sf"/>
</dbReference>
<dbReference type="InterPro" id="IPR041492">
    <property type="entry name" value="HAD_2"/>
</dbReference>
<gene>
    <name evidence="6" type="ORF">SAMN02745225_00181</name>
</gene>
<dbReference type="GO" id="GO:0003824">
    <property type="term" value="F:catalytic activity"/>
    <property type="evidence" value="ECO:0007669"/>
    <property type="project" value="UniProtKB-ARBA"/>
</dbReference>
<dbReference type="Pfam" id="PF13419">
    <property type="entry name" value="HAD_2"/>
    <property type="match status" value="1"/>
</dbReference>
<accession>A0A1M4SB51</accession>
<organism evidence="6 7">
    <name type="scientific">Ferrithrix thermotolerans DSM 19514</name>
    <dbReference type="NCBI Taxonomy" id="1121881"/>
    <lineage>
        <taxon>Bacteria</taxon>
        <taxon>Bacillati</taxon>
        <taxon>Actinomycetota</taxon>
        <taxon>Acidimicrobiia</taxon>
        <taxon>Acidimicrobiales</taxon>
        <taxon>Acidimicrobiaceae</taxon>
        <taxon>Ferrithrix</taxon>
    </lineage>
</organism>
<reference evidence="7" key="1">
    <citation type="submission" date="2016-11" db="EMBL/GenBank/DDBJ databases">
        <authorList>
            <person name="Varghese N."/>
            <person name="Submissions S."/>
        </authorList>
    </citation>
    <scope>NUCLEOTIDE SEQUENCE [LARGE SCALE GENOMIC DNA]</scope>
    <source>
        <strain evidence="7">DSM 19514</strain>
    </source>
</reference>